<dbReference type="InterPro" id="IPR036291">
    <property type="entry name" value="NAD(P)-bd_dom_sf"/>
</dbReference>
<organism evidence="4 5">
    <name type="scientific">Caenorhabditis tropicalis</name>
    <dbReference type="NCBI Taxonomy" id="1561998"/>
    <lineage>
        <taxon>Eukaryota</taxon>
        <taxon>Metazoa</taxon>
        <taxon>Ecdysozoa</taxon>
        <taxon>Nematoda</taxon>
        <taxon>Chromadorea</taxon>
        <taxon>Rhabditida</taxon>
        <taxon>Rhabditina</taxon>
        <taxon>Rhabditomorpha</taxon>
        <taxon>Rhabditoidea</taxon>
        <taxon>Rhabditidae</taxon>
        <taxon>Peloderinae</taxon>
        <taxon>Caenorhabditis</taxon>
    </lineage>
</organism>
<accession>A0A1I7TDJ6</accession>
<evidence type="ECO:0000256" key="1">
    <source>
        <dbReference type="ARBA" id="ARBA00006484"/>
    </source>
</evidence>
<evidence type="ECO:0000256" key="2">
    <source>
        <dbReference type="ARBA" id="ARBA00023002"/>
    </source>
</evidence>
<protein>
    <submittedName>
        <fullName evidence="5">Epimerase domain-containing protein</fullName>
    </submittedName>
</protein>
<dbReference type="eggNOG" id="KOG1208">
    <property type="taxonomic scope" value="Eukaryota"/>
</dbReference>
<reference evidence="5" key="1">
    <citation type="submission" date="2016-11" db="UniProtKB">
        <authorList>
            <consortium name="WormBaseParasite"/>
        </authorList>
    </citation>
    <scope>IDENTIFICATION</scope>
</reference>
<comment type="similarity">
    <text evidence="1">Belongs to the short-chain dehydrogenases/reductases (SDR) family.</text>
</comment>
<dbReference type="STRING" id="1561998.A0A1I7TDJ6"/>
<keyword evidence="3" id="KW-0472">Membrane</keyword>
<proteinExistence type="inferred from homology"/>
<keyword evidence="4" id="KW-1185">Reference proteome</keyword>
<name>A0A1I7TDJ6_9PELO</name>
<keyword evidence="3" id="KW-1133">Transmembrane helix</keyword>
<evidence type="ECO:0000313" key="5">
    <source>
        <dbReference type="WBParaSite" id="Csp11.Scaffold585.g4869.t1"/>
    </source>
</evidence>
<keyword evidence="2" id="KW-0560">Oxidoreductase</keyword>
<dbReference type="Gene3D" id="3.40.50.720">
    <property type="entry name" value="NAD(P)-binding Rossmann-like Domain"/>
    <property type="match status" value="1"/>
</dbReference>
<dbReference type="PANTHER" id="PTHR24320">
    <property type="entry name" value="RETINOL DEHYDROGENASE"/>
    <property type="match status" value="1"/>
</dbReference>
<dbReference type="Proteomes" id="UP000095282">
    <property type="component" value="Unplaced"/>
</dbReference>
<dbReference type="WBParaSite" id="Csp11.Scaffold585.g4869.t1">
    <property type="protein sequence ID" value="Csp11.Scaffold585.g4869.t1"/>
    <property type="gene ID" value="Csp11.Scaffold585.g4869"/>
</dbReference>
<sequence length="264" mass="30409">MEEPPGRHKWGVLENKWRFFQPLYFNPTSNYLLEFLIFIHIYILAALLAIREALFDSRNKAKILLLAHQLKSHRFDVAFFAPGIMLSPENRTSDGVELHNAVNVVGQAMLYELIQNECKRAIFLSSATARVACYSKDPNFLSVYAGPYQAYASSKLNLAVYVKEVAKDRQVTAVSLHPGTVPGHLYKNANYLVRYLNATLLPKLMRSPEMAALVVLHTIFRDDIQPGAYYEDMETVNVADWVPEEERTRIYETIHRRIDLWMEK</sequence>
<evidence type="ECO:0000313" key="4">
    <source>
        <dbReference type="Proteomes" id="UP000095282"/>
    </source>
</evidence>
<dbReference type="SUPFAM" id="SSF51735">
    <property type="entry name" value="NAD(P)-binding Rossmann-fold domains"/>
    <property type="match status" value="1"/>
</dbReference>
<dbReference type="PANTHER" id="PTHR24320:SF264">
    <property type="entry name" value="DEHYDROGENASE_REDUCTASE SDR FAMILY MEMBER ON CHROMOSOME X"/>
    <property type="match status" value="1"/>
</dbReference>
<dbReference type="AlphaFoldDB" id="A0A1I7TDJ6"/>
<dbReference type="GO" id="GO:0016491">
    <property type="term" value="F:oxidoreductase activity"/>
    <property type="evidence" value="ECO:0007669"/>
    <property type="project" value="UniProtKB-KW"/>
</dbReference>
<keyword evidence="3" id="KW-0812">Transmembrane</keyword>
<feature type="transmembrane region" description="Helical" evidence="3">
    <location>
        <begin position="31"/>
        <end position="50"/>
    </location>
</feature>
<evidence type="ECO:0000256" key="3">
    <source>
        <dbReference type="SAM" id="Phobius"/>
    </source>
</evidence>